<dbReference type="RefSeq" id="WP_092548910.1">
    <property type="nucleotide sequence ID" value="NZ_FNPZ01000001.1"/>
</dbReference>
<dbReference type="Proteomes" id="UP000198891">
    <property type="component" value="Unassembled WGS sequence"/>
</dbReference>
<gene>
    <name evidence="4" type="ORF">SAMN05216554_0744</name>
</gene>
<dbReference type="Gene3D" id="3.20.20.140">
    <property type="entry name" value="Metal-dependent hydrolases"/>
    <property type="match status" value="1"/>
</dbReference>
<evidence type="ECO:0000313" key="5">
    <source>
        <dbReference type="Proteomes" id="UP000198891"/>
    </source>
</evidence>
<feature type="region of interest" description="Disordered" evidence="2">
    <location>
        <begin position="36"/>
        <end position="58"/>
    </location>
</feature>
<evidence type="ECO:0000256" key="1">
    <source>
        <dbReference type="ARBA" id="ARBA00022801"/>
    </source>
</evidence>
<dbReference type="InterPro" id="IPR050287">
    <property type="entry name" value="MTA/SAH_deaminase"/>
</dbReference>
<feature type="compositionally biased region" description="Gly residues" evidence="2">
    <location>
        <begin position="38"/>
        <end position="58"/>
    </location>
</feature>
<feature type="domain" description="Amidohydrolase-related" evidence="3">
    <location>
        <begin position="70"/>
        <end position="436"/>
    </location>
</feature>
<keyword evidence="1" id="KW-0378">Hydrolase</keyword>
<accession>A0A1H3KXJ2</accession>
<dbReference type="Gene3D" id="2.30.40.10">
    <property type="entry name" value="Urease, subunit C, domain 1"/>
    <property type="match status" value="1"/>
</dbReference>
<organism evidence="4 5">
    <name type="scientific">Herbiconiux ginsengi</name>
    <dbReference type="NCBI Taxonomy" id="381665"/>
    <lineage>
        <taxon>Bacteria</taxon>
        <taxon>Bacillati</taxon>
        <taxon>Actinomycetota</taxon>
        <taxon>Actinomycetes</taxon>
        <taxon>Micrococcales</taxon>
        <taxon>Microbacteriaceae</taxon>
        <taxon>Herbiconiux</taxon>
    </lineage>
</organism>
<protein>
    <submittedName>
        <fullName evidence="4">Cytosine/adenosine deaminase</fullName>
    </submittedName>
</protein>
<dbReference type="SUPFAM" id="SSF51556">
    <property type="entry name" value="Metallo-dependent hydrolases"/>
    <property type="match status" value="1"/>
</dbReference>
<dbReference type="PANTHER" id="PTHR43794">
    <property type="entry name" value="AMINOHYDROLASE SSNA-RELATED"/>
    <property type="match status" value="1"/>
</dbReference>
<dbReference type="EMBL" id="FNPZ01000001">
    <property type="protein sequence ID" value="SDY56967.1"/>
    <property type="molecule type" value="Genomic_DNA"/>
</dbReference>
<dbReference type="InterPro" id="IPR032466">
    <property type="entry name" value="Metal_Hydrolase"/>
</dbReference>
<proteinExistence type="predicted"/>
<evidence type="ECO:0000256" key="2">
    <source>
        <dbReference type="SAM" id="MobiDB-lite"/>
    </source>
</evidence>
<name>A0A1H3KXJ2_9MICO</name>
<dbReference type="GO" id="GO:0016810">
    <property type="term" value="F:hydrolase activity, acting on carbon-nitrogen (but not peptide) bonds"/>
    <property type="evidence" value="ECO:0007669"/>
    <property type="project" value="InterPro"/>
</dbReference>
<dbReference type="Pfam" id="PF01979">
    <property type="entry name" value="Amidohydro_1"/>
    <property type="match status" value="1"/>
</dbReference>
<dbReference type="PANTHER" id="PTHR43794:SF11">
    <property type="entry name" value="AMIDOHYDROLASE-RELATED DOMAIN-CONTAINING PROTEIN"/>
    <property type="match status" value="1"/>
</dbReference>
<evidence type="ECO:0000313" key="4">
    <source>
        <dbReference type="EMBL" id="SDY56967.1"/>
    </source>
</evidence>
<evidence type="ECO:0000259" key="3">
    <source>
        <dbReference type="Pfam" id="PF01979"/>
    </source>
</evidence>
<sequence>MTDAPTALTIVDAVIIPMADGSDWFRGWMTVGADGRITGLGEGEPPRGGGSTGSGGSGAAGRVLDVHGAFVAPGFVSAHSHLFTSGMRGMTPGEPLYGWVGEQSTFISAADADDVYWFTLHGCLDFLGNGVTSAYNFTDSRVVGKYDAVTDTREIFAIRPEEYLLRQIDAARDAGLRTMNAIRLDSEFQPAEEAFEVFARAVDHVKQTVPAPLDLGASVFGAVQWSATSQLAHDEVRAMDAHGIGNQAHFLETSEALDQQREKFRWYEEAGAIRPGFLFGHFVHPDAEMSRIAAEKGAGMVWQPTSNGRLGSGVADIPRYRELGLPIGVGLDDQSCTDVSDPFQNVRIGVYTQRAVHQDAGILSPREMLRMHTLGSAEALGVDERIGSLEVGKFADFLVVDPTAPDTGPVWDVHAHYAFAMSLRNLKQVYVGGQLVSQNGRSVHPLAAEASRELHARVRAVAARAASRSTSRLAW</sequence>
<dbReference type="AlphaFoldDB" id="A0A1H3KXJ2"/>
<dbReference type="STRING" id="381665.SAMN05216554_0744"/>
<dbReference type="OrthoDB" id="3189065at2"/>
<dbReference type="InterPro" id="IPR011059">
    <property type="entry name" value="Metal-dep_hydrolase_composite"/>
</dbReference>
<keyword evidence="5" id="KW-1185">Reference proteome</keyword>
<reference evidence="4 5" key="1">
    <citation type="submission" date="2016-10" db="EMBL/GenBank/DDBJ databases">
        <authorList>
            <person name="de Groot N.N."/>
        </authorList>
    </citation>
    <scope>NUCLEOTIDE SEQUENCE [LARGE SCALE GENOMIC DNA]</scope>
    <source>
        <strain evidence="4 5">CGMCC 4.3491</strain>
    </source>
</reference>
<dbReference type="SUPFAM" id="SSF51338">
    <property type="entry name" value="Composite domain of metallo-dependent hydrolases"/>
    <property type="match status" value="1"/>
</dbReference>
<dbReference type="InterPro" id="IPR006680">
    <property type="entry name" value="Amidohydro-rel"/>
</dbReference>